<sequence>MSDAADFIALVLKYEQTDTHGHQIFVKENASNATCKQKPAGRTLYVLNVPPYATEEALQQAFSSAGEIERVVLQEKPSNKESAPIEVMDKDAFCFKVAYVVFAKPSSLKKLLRKREINPLHTEEKPLLTGLQKWTTAHQKRTPDPVVLQREIDEYMESYDKKVEEAKAKESSNTADEDGWVTVSKKNAGVFAQKQMVVQKLEKKLDNDRTTKELKNFYTFQIRESKRDDIISLRKKYDRDLKKMEQIKKAKRFKPY</sequence>
<evidence type="ECO:0000259" key="4">
    <source>
        <dbReference type="PROSITE" id="PS50102"/>
    </source>
</evidence>
<dbReference type="InterPro" id="IPR035979">
    <property type="entry name" value="RBD_domain_sf"/>
</dbReference>
<accession>A0A182RZ97</accession>
<feature type="domain" description="RRM" evidence="4">
    <location>
        <begin position="42"/>
        <end position="134"/>
    </location>
</feature>
<dbReference type="CDD" id="cd12951">
    <property type="entry name" value="RRP7_Rrp7A"/>
    <property type="match status" value="1"/>
</dbReference>
<dbReference type="GO" id="GO:0006364">
    <property type="term" value="P:rRNA processing"/>
    <property type="evidence" value="ECO:0007669"/>
    <property type="project" value="TreeGrafter"/>
</dbReference>
<dbReference type="SUPFAM" id="SSF54928">
    <property type="entry name" value="RNA-binding domain, RBD"/>
    <property type="match status" value="1"/>
</dbReference>
<dbReference type="Pfam" id="PF00076">
    <property type="entry name" value="RRM_1"/>
    <property type="match status" value="1"/>
</dbReference>
<comment type="similarity">
    <text evidence="1">Belongs to the RRP7 family.</text>
</comment>
<dbReference type="EnsemblMetazoa" id="AFUN011628-RA">
    <property type="protein sequence ID" value="AFUN011628-PA"/>
    <property type="gene ID" value="AFUN011628"/>
</dbReference>
<dbReference type="PANTHER" id="PTHR13191">
    <property type="entry name" value="RIBOSOMAL RNA PROCESSING PROTEIN 7-RELATED"/>
    <property type="match status" value="1"/>
</dbReference>
<dbReference type="VEuPathDB" id="VectorBase:AFUN011628"/>
<evidence type="ECO:0000256" key="3">
    <source>
        <dbReference type="PROSITE-ProRule" id="PRU00176"/>
    </source>
</evidence>
<dbReference type="InterPro" id="IPR040446">
    <property type="entry name" value="RRP7"/>
</dbReference>
<keyword evidence="2 3" id="KW-0694">RNA-binding</keyword>
<evidence type="ECO:0000256" key="1">
    <source>
        <dbReference type="ARBA" id="ARBA00006110"/>
    </source>
</evidence>
<dbReference type="GO" id="GO:0032545">
    <property type="term" value="C:CURI complex"/>
    <property type="evidence" value="ECO:0007669"/>
    <property type="project" value="TreeGrafter"/>
</dbReference>
<organism evidence="5">
    <name type="scientific">Anopheles funestus</name>
    <name type="common">African malaria mosquito</name>
    <dbReference type="NCBI Taxonomy" id="62324"/>
    <lineage>
        <taxon>Eukaryota</taxon>
        <taxon>Metazoa</taxon>
        <taxon>Ecdysozoa</taxon>
        <taxon>Arthropoda</taxon>
        <taxon>Hexapoda</taxon>
        <taxon>Insecta</taxon>
        <taxon>Pterygota</taxon>
        <taxon>Neoptera</taxon>
        <taxon>Endopterygota</taxon>
        <taxon>Diptera</taxon>
        <taxon>Nematocera</taxon>
        <taxon>Culicoidea</taxon>
        <taxon>Culicidae</taxon>
        <taxon>Anophelinae</taxon>
        <taxon>Anopheles</taxon>
    </lineage>
</organism>
<dbReference type="CDD" id="cd12294">
    <property type="entry name" value="RRM_Rrp7A"/>
    <property type="match status" value="1"/>
</dbReference>
<dbReference type="PROSITE" id="PS50102">
    <property type="entry name" value="RRM"/>
    <property type="match status" value="1"/>
</dbReference>
<dbReference type="InterPro" id="IPR012677">
    <property type="entry name" value="Nucleotide-bd_a/b_plait_sf"/>
</dbReference>
<dbReference type="STRING" id="62324.A0A182RZ97"/>
<dbReference type="InterPro" id="IPR000504">
    <property type="entry name" value="RRM_dom"/>
</dbReference>
<evidence type="ECO:0000256" key="2">
    <source>
        <dbReference type="ARBA" id="ARBA00022884"/>
    </source>
</evidence>
<dbReference type="VEuPathDB" id="VectorBase:AFUN2_009806"/>
<dbReference type="GO" id="GO:0003723">
    <property type="term" value="F:RNA binding"/>
    <property type="evidence" value="ECO:0007669"/>
    <property type="project" value="UniProtKB-UniRule"/>
</dbReference>
<dbReference type="Gene3D" id="6.10.250.1770">
    <property type="match status" value="1"/>
</dbReference>
<dbReference type="InterPro" id="IPR034890">
    <property type="entry name" value="Rrp7A_RRM"/>
</dbReference>
<dbReference type="PANTHER" id="PTHR13191:SF0">
    <property type="entry name" value="RIBOSOMAL RNA-PROCESSING PROTEIN 7 HOMOLOG A-RELATED"/>
    <property type="match status" value="1"/>
</dbReference>
<evidence type="ECO:0000313" key="5">
    <source>
        <dbReference type="EnsemblMetazoa" id="AFUN011628-PA"/>
    </source>
</evidence>
<dbReference type="GO" id="GO:0034456">
    <property type="term" value="C:UTP-C complex"/>
    <property type="evidence" value="ECO:0007669"/>
    <property type="project" value="TreeGrafter"/>
</dbReference>
<dbReference type="AlphaFoldDB" id="A0A182RZ97"/>
<dbReference type="InterPro" id="IPR024326">
    <property type="entry name" value="RRP7_C"/>
</dbReference>
<dbReference type="Pfam" id="PF12923">
    <property type="entry name" value="RRP7"/>
    <property type="match status" value="1"/>
</dbReference>
<dbReference type="Gene3D" id="3.30.70.330">
    <property type="match status" value="1"/>
</dbReference>
<reference evidence="5" key="1">
    <citation type="submission" date="2020-05" db="UniProtKB">
        <authorList>
            <consortium name="EnsemblMetazoa"/>
        </authorList>
    </citation>
    <scope>IDENTIFICATION</scope>
    <source>
        <strain evidence="5">FUMOZ</strain>
    </source>
</reference>
<dbReference type="GO" id="GO:0000028">
    <property type="term" value="P:ribosomal small subunit assembly"/>
    <property type="evidence" value="ECO:0007669"/>
    <property type="project" value="TreeGrafter"/>
</dbReference>
<name>A0A182RZ97_ANOFN</name>
<protein>
    <recommendedName>
        <fullName evidence="4">RRM domain-containing protein</fullName>
    </recommendedName>
</protein>
<proteinExistence type="inferred from homology"/>
<dbReference type="FunFam" id="3.30.70.330:FF:001643">
    <property type="match status" value="1"/>
</dbReference>